<dbReference type="PANTHER" id="PTHR35908:SF1">
    <property type="entry name" value="CONSERVED PROTEIN"/>
    <property type="match status" value="1"/>
</dbReference>
<dbReference type="CDD" id="cd06587">
    <property type="entry name" value="VOC"/>
    <property type="match status" value="1"/>
</dbReference>
<dbReference type="KEGG" id="mbah:HYN46_04440"/>
<dbReference type="Pfam" id="PF18029">
    <property type="entry name" value="Glyoxalase_6"/>
    <property type="match status" value="1"/>
</dbReference>
<dbReference type="InterPro" id="IPR037523">
    <property type="entry name" value="VOC_core"/>
</dbReference>
<proteinExistence type="predicted"/>
<dbReference type="RefSeq" id="WP_114898277.1">
    <property type="nucleotide sequence ID" value="NZ_CP031222.1"/>
</dbReference>
<reference evidence="2 3" key="1">
    <citation type="submission" date="2018-07" db="EMBL/GenBank/DDBJ databases">
        <title>Genome sequencing of Moraxellaceae gen. HYN0046.</title>
        <authorList>
            <person name="Kim M."/>
            <person name="Yi H."/>
        </authorList>
    </citation>
    <scope>NUCLEOTIDE SEQUENCE [LARGE SCALE GENOMIC DNA]</scope>
    <source>
        <strain evidence="2 3">HYN0046</strain>
    </source>
</reference>
<dbReference type="InterPro" id="IPR041581">
    <property type="entry name" value="Glyoxalase_6"/>
</dbReference>
<evidence type="ECO:0000313" key="3">
    <source>
        <dbReference type="Proteomes" id="UP000253940"/>
    </source>
</evidence>
<dbReference type="InterPro" id="IPR029068">
    <property type="entry name" value="Glyas_Bleomycin-R_OHBP_Dase"/>
</dbReference>
<evidence type="ECO:0000313" key="2">
    <source>
        <dbReference type="EMBL" id="AXI02167.1"/>
    </source>
</evidence>
<dbReference type="Gene3D" id="3.10.180.10">
    <property type="entry name" value="2,3-Dihydroxybiphenyl 1,2-Dioxygenase, domain 1"/>
    <property type="match status" value="1"/>
</dbReference>
<dbReference type="Proteomes" id="UP000253940">
    <property type="component" value="Chromosome"/>
</dbReference>
<keyword evidence="3" id="KW-1185">Reference proteome</keyword>
<feature type="domain" description="VOC" evidence="1">
    <location>
        <begin position="5"/>
        <end position="126"/>
    </location>
</feature>
<gene>
    <name evidence="2" type="ORF">HYN46_04440</name>
</gene>
<dbReference type="SUPFAM" id="SSF54593">
    <property type="entry name" value="Glyoxalase/Bleomycin resistance protein/Dihydroxybiphenyl dioxygenase"/>
    <property type="match status" value="1"/>
</dbReference>
<organism evidence="2 3">
    <name type="scientific">Aquirhabdus parva</name>
    <dbReference type="NCBI Taxonomy" id="2283318"/>
    <lineage>
        <taxon>Bacteria</taxon>
        <taxon>Pseudomonadati</taxon>
        <taxon>Pseudomonadota</taxon>
        <taxon>Gammaproteobacteria</taxon>
        <taxon>Moraxellales</taxon>
        <taxon>Moraxellaceae</taxon>
        <taxon>Aquirhabdus</taxon>
    </lineage>
</organism>
<dbReference type="PANTHER" id="PTHR35908">
    <property type="entry name" value="HYPOTHETICAL FUSION PROTEIN"/>
    <property type="match status" value="1"/>
</dbReference>
<accession>A0A345P4F8</accession>
<dbReference type="EMBL" id="CP031222">
    <property type="protein sequence ID" value="AXI02167.1"/>
    <property type="molecule type" value="Genomic_DNA"/>
</dbReference>
<dbReference type="PROSITE" id="PS51819">
    <property type="entry name" value="VOC"/>
    <property type="match status" value="1"/>
</dbReference>
<dbReference type="OrthoDB" id="5522469at2"/>
<dbReference type="AlphaFoldDB" id="A0A345P4F8"/>
<protein>
    <submittedName>
        <fullName evidence="2">VOC family protein</fullName>
    </submittedName>
</protein>
<name>A0A345P4F8_9GAMM</name>
<evidence type="ECO:0000259" key="1">
    <source>
        <dbReference type="PROSITE" id="PS51819"/>
    </source>
</evidence>
<sequence>MHKSRLAALVIDSQVDDIDPAASFWGKALGYEVIKSDEEWAEKYVHLEVKDNDIRVLVQKVEHPSRVHLDIETDNIKAEVKRLEGLGATIVKIMERWTVMEAPTGHRFCVVNPQRPDFYDASDINVWES</sequence>